<sequence>MFEKAGILCAHSLKVLDLMNIKKLPPHYILKRWTREARNGNIQDRQGRNVIANPKLETQLRYKFMSHKFHNLAHKVAHSLECCVVLENALDCLCTQLDEKLNLLSSAAQNDLCEDKENVNSNVQQSENLFSAAQLKKKEVQSKKSRRTKTFIDKLCKGKRKNPKYAIPTKKE</sequence>
<evidence type="ECO:0000256" key="1">
    <source>
        <dbReference type="RuleBase" id="RU367018"/>
    </source>
</evidence>
<protein>
    <recommendedName>
        <fullName evidence="1">Protein FAR1-RELATED SEQUENCE</fullName>
    </recommendedName>
</protein>
<dbReference type="GO" id="GO:0005634">
    <property type="term" value="C:nucleus"/>
    <property type="evidence" value="ECO:0007669"/>
    <property type="project" value="UniProtKB-SubCell"/>
</dbReference>
<keyword evidence="1" id="KW-0863">Zinc-finger</keyword>
<dbReference type="GO" id="GO:0006355">
    <property type="term" value="P:regulation of DNA-templated transcription"/>
    <property type="evidence" value="ECO:0007669"/>
    <property type="project" value="UniProtKB-UniRule"/>
</dbReference>
<dbReference type="AlphaFoldDB" id="A0A8T0XPI3"/>
<proteinExistence type="inferred from homology"/>
<reference evidence="2" key="1">
    <citation type="submission" date="2020-05" db="EMBL/GenBank/DDBJ databases">
        <title>WGS assembly of Panicum virgatum.</title>
        <authorList>
            <person name="Lovell J.T."/>
            <person name="Jenkins J."/>
            <person name="Shu S."/>
            <person name="Juenger T.E."/>
            <person name="Schmutz J."/>
        </authorList>
    </citation>
    <scope>NUCLEOTIDE SEQUENCE</scope>
    <source>
        <strain evidence="2">AP13</strain>
    </source>
</reference>
<name>A0A8T0XPI3_PANVG</name>
<comment type="caution">
    <text evidence="2">The sequence shown here is derived from an EMBL/GenBank/DDBJ whole genome shotgun (WGS) entry which is preliminary data.</text>
</comment>
<comment type="similarity">
    <text evidence="1">Belongs to the FHY3/FAR1 family.</text>
</comment>
<dbReference type="Proteomes" id="UP000823388">
    <property type="component" value="Chromosome 1K"/>
</dbReference>
<comment type="function">
    <text evidence="1">Putative transcription activator involved in regulating light control of development.</text>
</comment>
<dbReference type="PANTHER" id="PTHR31669">
    <property type="entry name" value="PROTEIN FAR1-RELATED SEQUENCE 10-RELATED"/>
    <property type="match status" value="1"/>
</dbReference>
<evidence type="ECO:0000313" key="3">
    <source>
        <dbReference type="Proteomes" id="UP000823388"/>
    </source>
</evidence>
<dbReference type="EMBL" id="CM029037">
    <property type="protein sequence ID" value="KAG2660006.1"/>
    <property type="molecule type" value="Genomic_DNA"/>
</dbReference>
<dbReference type="GO" id="GO:0008270">
    <property type="term" value="F:zinc ion binding"/>
    <property type="evidence" value="ECO:0007669"/>
    <property type="project" value="UniProtKB-UniRule"/>
</dbReference>
<evidence type="ECO:0000313" key="2">
    <source>
        <dbReference type="EMBL" id="KAG2660006.1"/>
    </source>
</evidence>
<gene>
    <name evidence="2" type="ORF">PVAP13_1KG390000</name>
</gene>
<keyword evidence="3" id="KW-1185">Reference proteome</keyword>
<keyword evidence="1" id="KW-0539">Nucleus</keyword>
<dbReference type="PANTHER" id="PTHR31669:SF305">
    <property type="entry name" value="PROTEIN FAR1-RELATED SEQUENCE"/>
    <property type="match status" value="1"/>
</dbReference>
<keyword evidence="1" id="KW-0479">Metal-binding</keyword>
<organism evidence="2 3">
    <name type="scientific">Panicum virgatum</name>
    <name type="common">Blackwell switchgrass</name>
    <dbReference type="NCBI Taxonomy" id="38727"/>
    <lineage>
        <taxon>Eukaryota</taxon>
        <taxon>Viridiplantae</taxon>
        <taxon>Streptophyta</taxon>
        <taxon>Embryophyta</taxon>
        <taxon>Tracheophyta</taxon>
        <taxon>Spermatophyta</taxon>
        <taxon>Magnoliopsida</taxon>
        <taxon>Liliopsida</taxon>
        <taxon>Poales</taxon>
        <taxon>Poaceae</taxon>
        <taxon>PACMAD clade</taxon>
        <taxon>Panicoideae</taxon>
        <taxon>Panicodae</taxon>
        <taxon>Paniceae</taxon>
        <taxon>Panicinae</taxon>
        <taxon>Panicum</taxon>
        <taxon>Panicum sect. Hiantes</taxon>
    </lineage>
</organism>
<keyword evidence="1" id="KW-0862">Zinc</keyword>
<dbReference type="InterPro" id="IPR031052">
    <property type="entry name" value="FHY3/FAR1"/>
</dbReference>
<comment type="subcellular location">
    <subcellularLocation>
        <location evidence="1">Nucleus</location>
    </subcellularLocation>
</comment>
<accession>A0A8T0XPI3</accession>